<protein>
    <submittedName>
        <fullName evidence="2">Pollen Ole e I family allergen</fullName>
    </submittedName>
    <submittedName>
        <fullName evidence="3">Putative immunoglobulin-like protein</fullName>
    </submittedName>
</protein>
<gene>
    <name evidence="4" type="primary">25488101</name>
    <name evidence="2" type="ordered locus">MTR_2g436350</name>
    <name evidence="3" type="ORF">MtrunA17_Chr2g0295701</name>
</gene>
<organism evidence="2 5">
    <name type="scientific">Medicago truncatula</name>
    <name type="common">Barrel medic</name>
    <name type="synonym">Medicago tribuloides</name>
    <dbReference type="NCBI Taxonomy" id="3880"/>
    <lineage>
        <taxon>Eukaryota</taxon>
        <taxon>Viridiplantae</taxon>
        <taxon>Streptophyta</taxon>
        <taxon>Embryophyta</taxon>
        <taxon>Tracheophyta</taxon>
        <taxon>Spermatophyta</taxon>
        <taxon>Magnoliopsida</taxon>
        <taxon>eudicotyledons</taxon>
        <taxon>Gunneridae</taxon>
        <taxon>Pentapetalae</taxon>
        <taxon>rosids</taxon>
        <taxon>fabids</taxon>
        <taxon>Fabales</taxon>
        <taxon>Fabaceae</taxon>
        <taxon>Papilionoideae</taxon>
        <taxon>50 kb inversion clade</taxon>
        <taxon>NPAAA clade</taxon>
        <taxon>Hologalegina</taxon>
        <taxon>IRL clade</taxon>
        <taxon>Trifolieae</taxon>
        <taxon>Medicago</taxon>
    </lineage>
</organism>
<sequence>MTMKYLIAYLLIVVMVIPSNKAQLGIINDLLGSANIQGTVLCTSKDNVGDVNGAATPGFSNAQVQLKCGGNMLSNATTDGDGKFSMMMDNPLLYDLSSLLTGCNLMVPTPLSKCNTKLPSVGGLISTLKYVGISRIGTHTLANIAPSGFHFIPLT</sequence>
<dbReference type="Proteomes" id="UP000265566">
    <property type="component" value="Chromosome 2"/>
</dbReference>
<evidence type="ECO:0000313" key="2">
    <source>
        <dbReference type="EMBL" id="KEH37228.1"/>
    </source>
</evidence>
<reference evidence="4" key="3">
    <citation type="submission" date="2015-04" db="UniProtKB">
        <authorList>
            <consortium name="EnsemblPlants"/>
        </authorList>
    </citation>
    <scope>IDENTIFICATION</scope>
    <source>
        <strain evidence="4">cv. Jemalong A17</strain>
    </source>
</reference>
<dbReference type="EMBL" id="CM001218">
    <property type="protein sequence ID" value="KEH37228.1"/>
    <property type="molecule type" value="Genomic_DNA"/>
</dbReference>
<keyword evidence="1" id="KW-0732">Signal</keyword>
<keyword evidence="5" id="KW-1185">Reference proteome</keyword>
<dbReference type="HOGENOM" id="CLU_120175_1_0_1"/>
<feature type="signal peptide" evidence="1">
    <location>
        <begin position="1"/>
        <end position="22"/>
    </location>
</feature>
<evidence type="ECO:0000313" key="3">
    <source>
        <dbReference type="EMBL" id="RHN73178.1"/>
    </source>
</evidence>
<dbReference type="STRING" id="3880.A0A072V796"/>
<dbReference type="Pfam" id="PF01190">
    <property type="entry name" value="Pollen_Ole_e_1"/>
    <property type="match status" value="1"/>
</dbReference>
<dbReference type="PANTHER" id="PTHR34458">
    <property type="entry name" value="POLLEN OLE E 1 ALLERGEN AND EXTENSIN FAMILY PROTEIN-RELATED"/>
    <property type="match status" value="1"/>
</dbReference>
<dbReference type="EMBL" id="PSQE01000002">
    <property type="protein sequence ID" value="RHN73178.1"/>
    <property type="molecule type" value="Genomic_DNA"/>
</dbReference>
<evidence type="ECO:0000313" key="4">
    <source>
        <dbReference type="EnsemblPlants" id="KEH37228"/>
    </source>
</evidence>
<evidence type="ECO:0000313" key="5">
    <source>
        <dbReference type="Proteomes" id="UP000002051"/>
    </source>
</evidence>
<reference evidence="2 5" key="1">
    <citation type="journal article" date="2011" name="Nature">
        <title>The Medicago genome provides insight into the evolution of rhizobial symbioses.</title>
        <authorList>
            <person name="Young N.D."/>
            <person name="Debelle F."/>
            <person name="Oldroyd G.E."/>
            <person name="Geurts R."/>
            <person name="Cannon S.B."/>
            <person name="Udvardi M.K."/>
            <person name="Benedito V.A."/>
            <person name="Mayer K.F."/>
            <person name="Gouzy J."/>
            <person name="Schoof H."/>
            <person name="Van de Peer Y."/>
            <person name="Proost S."/>
            <person name="Cook D.R."/>
            <person name="Meyers B.C."/>
            <person name="Spannagl M."/>
            <person name="Cheung F."/>
            <person name="De Mita S."/>
            <person name="Krishnakumar V."/>
            <person name="Gundlach H."/>
            <person name="Zhou S."/>
            <person name="Mudge J."/>
            <person name="Bharti A.K."/>
            <person name="Murray J.D."/>
            <person name="Naoumkina M.A."/>
            <person name="Rosen B."/>
            <person name="Silverstein K.A."/>
            <person name="Tang H."/>
            <person name="Rombauts S."/>
            <person name="Zhao P.X."/>
            <person name="Zhou P."/>
            <person name="Barbe V."/>
            <person name="Bardou P."/>
            <person name="Bechner M."/>
            <person name="Bellec A."/>
            <person name="Berger A."/>
            <person name="Berges H."/>
            <person name="Bidwell S."/>
            <person name="Bisseling T."/>
            <person name="Choisne N."/>
            <person name="Couloux A."/>
            <person name="Denny R."/>
            <person name="Deshpande S."/>
            <person name="Dai X."/>
            <person name="Doyle J.J."/>
            <person name="Dudez A.M."/>
            <person name="Farmer A.D."/>
            <person name="Fouteau S."/>
            <person name="Franken C."/>
            <person name="Gibelin C."/>
            <person name="Gish J."/>
            <person name="Goldstein S."/>
            <person name="Gonzalez A.J."/>
            <person name="Green P.J."/>
            <person name="Hallab A."/>
            <person name="Hartog M."/>
            <person name="Hua A."/>
            <person name="Humphray S.J."/>
            <person name="Jeong D.H."/>
            <person name="Jing Y."/>
            <person name="Jocker A."/>
            <person name="Kenton S.M."/>
            <person name="Kim D.J."/>
            <person name="Klee K."/>
            <person name="Lai H."/>
            <person name="Lang C."/>
            <person name="Lin S."/>
            <person name="Macmil S.L."/>
            <person name="Magdelenat G."/>
            <person name="Matthews L."/>
            <person name="McCorrison J."/>
            <person name="Monaghan E.L."/>
            <person name="Mun J.H."/>
            <person name="Najar F.Z."/>
            <person name="Nicholson C."/>
            <person name="Noirot C."/>
            <person name="O'Bleness M."/>
            <person name="Paule C.R."/>
            <person name="Poulain J."/>
            <person name="Prion F."/>
            <person name="Qin B."/>
            <person name="Qu C."/>
            <person name="Retzel E.F."/>
            <person name="Riddle C."/>
            <person name="Sallet E."/>
            <person name="Samain S."/>
            <person name="Samson N."/>
            <person name="Sanders I."/>
            <person name="Saurat O."/>
            <person name="Scarpelli C."/>
            <person name="Schiex T."/>
            <person name="Segurens B."/>
            <person name="Severin A.J."/>
            <person name="Sherrier D.J."/>
            <person name="Shi R."/>
            <person name="Sims S."/>
            <person name="Singer S.R."/>
            <person name="Sinharoy S."/>
            <person name="Sterck L."/>
            <person name="Viollet A."/>
            <person name="Wang B.B."/>
            <person name="Wang K."/>
            <person name="Wang M."/>
            <person name="Wang X."/>
            <person name="Warfsmann J."/>
            <person name="Weissenbach J."/>
            <person name="White D.D."/>
            <person name="White J.D."/>
            <person name="Wiley G.B."/>
            <person name="Wincker P."/>
            <person name="Xing Y."/>
            <person name="Yang L."/>
            <person name="Yao Z."/>
            <person name="Ying F."/>
            <person name="Zhai J."/>
            <person name="Zhou L."/>
            <person name="Zuber A."/>
            <person name="Denarie J."/>
            <person name="Dixon R.A."/>
            <person name="May G.D."/>
            <person name="Schwartz D.C."/>
            <person name="Rogers J."/>
            <person name="Quetier F."/>
            <person name="Town C.D."/>
            <person name="Roe B.A."/>
        </authorList>
    </citation>
    <scope>NUCLEOTIDE SEQUENCE [LARGE SCALE GENOMIC DNA]</scope>
    <source>
        <strain evidence="2">A17</strain>
        <strain evidence="4 5">cv. Jemalong A17</strain>
    </source>
</reference>
<evidence type="ECO:0000256" key="1">
    <source>
        <dbReference type="SAM" id="SignalP"/>
    </source>
</evidence>
<accession>A0A072V796</accession>
<dbReference type="Gramene" id="rna8966">
    <property type="protein sequence ID" value="RHN73178.1"/>
    <property type="gene ID" value="gene8966"/>
</dbReference>
<name>A0A072V796_MEDTR</name>
<dbReference type="AlphaFoldDB" id="A0A072V796"/>
<dbReference type="PANTHER" id="PTHR34458:SF5">
    <property type="entry name" value="POLLEN OLE E 1 ALLERGEN AND EXTENSIN FAMILY PROTEIN"/>
    <property type="match status" value="1"/>
</dbReference>
<feature type="chain" id="PRO_5014500316" evidence="1">
    <location>
        <begin position="23"/>
        <end position="155"/>
    </location>
</feature>
<dbReference type="KEGG" id="mtr:25488101"/>
<dbReference type="OrthoDB" id="905355at2759"/>
<dbReference type="Proteomes" id="UP000002051">
    <property type="component" value="Chromosome 2"/>
</dbReference>
<reference evidence="3" key="4">
    <citation type="journal article" date="2018" name="Nat. Plants">
        <title>Whole-genome landscape of Medicago truncatula symbiotic genes.</title>
        <authorList>
            <person name="Pecrix Y."/>
            <person name="Gamas P."/>
            <person name="Carrere S."/>
        </authorList>
    </citation>
    <scope>NUCLEOTIDE SEQUENCE</scope>
    <source>
        <tissue evidence="3">Leaves</tissue>
    </source>
</reference>
<dbReference type="InterPro" id="IPR040404">
    <property type="entry name" value="Phylloplanin-like"/>
</dbReference>
<proteinExistence type="predicted"/>
<reference evidence="2 5" key="2">
    <citation type="journal article" date="2014" name="BMC Genomics">
        <title>An improved genome release (version Mt4.0) for the model legume Medicago truncatula.</title>
        <authorList>
            <person name="Tang H."/>
            <person name="Krishnakumar V."/>
            <person name="Bidwell S."/>
            <person name="Rosen B."/>
            <person name="Chan A."/>
            <person name="Zhou S."/>
            <person name="Gentzbittel L."/>
            <person name="Childs K.L."/>
            <person name="Yandell M."/>
            <person name="Gundlach H."/>
            <person name="Mayer K.F."/>
            <person name="Schwartz D.C."/>
            <person name="Town C.D."/>
        </authorList>
    </citation>
    <scope>GENOME REANNOTATION</scope>
    <source>
        <strain evidence="2">A17</strain>
        <strain evidence="4 5">cv. Jemalong A17</strain>
    </source>
</reference>
<dbReference type="EnsemblPlants" id="KEH37228">
    <property type="protein sequence ID" value="KEH37228"/>
    <property type="gene ID" value="MTR_2g436350"/>
</dbReference>